<comment type="caution">
    <text evidence="3">The sequence shown here is derived from an EMBL/GenBank/DDBJ whole genome shotgun (WGS) entry which is preliminary data.</text>
</comment>
<protein>
    <submittedName>
        <fullName evidence="3">Conjugative relaxase-like TrwC/TraI family protein</fullName>
    </submittedName>
</protein>
<feature type="compositionally biased region" description="Acidic residues" evidence="1">
    <location>
        <begin position="1465"/>
        <end position="1489"/>
    </location>
</feature>
<accession>A0A4R6VEN5</accession>
<feature type="compositionally biased region" description="Basic and acidic residues" evidence="1">
    <location>
        <begin position="1426"/>
        <end position="1450"/>
    </location>
</feature>
<dbReference type="SUPFAM" id="SSF55464">
    <property type="entry name" value="Origin of replication-binding domain, RBD-like"/>
    <property type="match status" value="1"/>
</dbReference>
<keyword evidence="4" id="KW-1185">Reference proteome</keyword>
<name>A0A4R6VEN5_9PSEU</name>
<dbReference type="SUPFAM" id="SSF52540">
    <property type="entry name" value="P-loop containing nucleoside triphosphate hydrolases"/>
    <property type="match status" value="2"/>
</dbReference>
<gene>
    <name evidence="3" type="ORF">EV188_103483</name>
</gene>
<dbReference type="EMBL" id="SNYO01000003">
    <property type="protein sequence ID" value="TDQ60979.1"/>
    <property type="molecule type" value="Genomic_DNA"/>
</dbReference>
<feature type="region of interest" description="Disordered" evidence="1">
    <location>
        <begin position="1300"/>
        <end position="1328"/>
    </location>
</feature>
<feature type="compositionally biased region" description="Basic and acidic residues" evidence="1">
    <location>
        <begin position="1340"/>
        <end position="1350"/>
    </location>
</feature>
<sequence>MLSVSSGYSPDYLLNEVATGRESYYTGAVTDGEPPGRWWGSGAEKLGLSGLVDAQDMRGIYERFLDPRHEGFADPQRWDEVPTLGHTGRRYATEDELYAAALEREPDVSAERRAELQVEAGKQARHNVAFLDATFSVQKSVTVLHTAFEAEEVRARDAGDEDAAAAWGEYRRAVEDAIWAGNNAALSYLQDKAGYARVGHHGGAAGRWVDAHGWVVASFFQHDSRDHDPQLHIHNPILNRAPGDTDDEWRTLDSRAIHKFRPAAAAIGERTTEEHLARALGLRMAMRPDGKAREVIGIDDTVTDLFSSRRRAVTEKAAELIAEFEAHHDREANGLERDRLSRQATMATRKAKSHEGETRTQFLERVDAQLRDEVAGGLRSVAQDALAARDEDPPAADEWSPKEVLETALADVQSRKAAWTRADLTRAINDALPDTLGLTDGDDVAGLLDWLTEEGLALSTPLDAARPGDDALPDQLRLANGRSAYDAPGAKLYATPDHVHTERAMTAAARRGDAAATPSAIAERFLSQVRESGRELGVDQAAAVRGVLTSGARIETLVGPAGTGKSFIVGALARAWADPELRGAAAGRVYGLATSQIATGVLADEGLDARNVKRWLDTQDRLALGAQVDDAATWRLRAGDLVVVDESAMTDTTALAAIYEHVEAADAKLLLVGDHRQLAAVGAGGAMDLLAQAGARYELTETRRFRDDWEGPASLRLRDGDNTVLRDYQRHGRLIDAGTLDDAEASASRAWLADTLAGRHSVLVVDTNDQADRLAGALRAELVRLGRVEEHGVVLGRDGNHAGVGDLVATRRNGWELAGHRTTTDTGDHVNRRGPINRENYRVTAVGEDGSLTVAPVHGRNNEGSEVLGKPMVLPRDYVDADVTLAYAGTVHATQGLTVDTSHLVAGPGTSRAASYVGLTRGRESNTAHVATIAGPVDAADGSRVDHSLHRDPVAVMAGIVTRDDGVDSVSALTTATESATQSGSTRTAGELFSDAAHLAATERTSRWLDQLVAEGTITGHDRARLAAEDGAASLTRILRRAEIAGHDPENVLREAVTDRPLDGARNLTNVIHGRIRDAHTFDPAGRSWADWTPSTGRADWDQYLTALAGAADRRSTELGEQLASTPPTWLTDAIGPVPESLAERDQWQDRASTVAAWRELSGHDDAEDALGPAPGPGKVESYASYRAAWRALGRPEIDREELEMSDGQLRVRVRAHERESAWAPRYVANELAGTHQAATRADQDAQLRRAEADAATDPDERHRLSAEADQTSTLAATLGARATELDALDEARSRWLAHTAGTRSAAERAKAELAARHADDAEPEQRTTAAEWLAAHRAAVTEDETHRDVTEDDVTNRPQDLHEREPDAEEHDGETDRVEPRPDGPTDIEPSELDIREVATSEPSPVAEDHVRVPTADETSAAVEKANRALAEMRAREDADARAEAEQREAQLAQWQARDQALESSDDSGEPVDDSSQDGVDDFDEAEA</sequence>
<dbReference type="Gene3D" id="3.40.50.300">
    <property type="entry name" value="P-loop containing nucleotide triphosphate hydrolases"/>
    <property type="match status" value="2"/>
</dbReference>
<dbReference type="NCBIfam" id="NF041492">
    <property type="entry name" value="MobF"/>
    <property type="match status" value="1"/>
</dbReference>
<evidence type="ECO:0000256" key="1">
    <source>
        <dbReference type="SAM" id="MobiDB-lite"/>
    </source>
</evidence>
<evidence type="ECO:0000259" key="2">
    <source>
        <dbReference type="Pfam" id="PF08751"/>
    </source>
</evidence>
<dbReference type="CDD" id="cd18809">
    <property type="entry name" value="SF1_C_RecD"/>
    <property type="match status" value="1"/>
</dbReference>
<dbReference type="InterPro" id="IPR027417">
    <property type="entry name" value="P-loop_NTPase"/>
</dbReference>
<proteinExistence type="predicted"/>
<feature type="domain" description="TrwC relaxase" evidence="2">
    <location>
        <begin position="11"/>
        <end position="364"/>
    </location>
</feature>
<dbReference type="Pfam" id="PF08751">
    <property type="entry name" value="TrwC"/>
    <property type="match status" value="1"/>
</dbReference>
<feature type="region of interest" description="Disordered" evidence="1">
    <location>
        <begin position="1340"/>
        <end position="1489"/>
    </location>
</feature>
<dbReference type="RefSeq" id="WP_133826786.1">
    <property type="nucleotide sequence ID" value="NZ_BAABHR010000011.1"/>
</dbReference>
<feature type="compositionally biased region" description="Basic and acidic residues" evidence="1">
    <location>
        <begin position="1375"/>
        <end position="1385"/>
    </location>
</feature>
<dbReference type="Proteomes" id="UP000295705">
    <property type="component" value="Unassembled WGS sequence"/>
</dbReference>
<evidence type="ECO:0000313" key="3">
    <source>
        <dbReference type="EMBL" id="TDQ60979.1"/>
    </source>
</evidence>
<feature type="region of interest" description="Disordered" evidence="1">
    <location>
        <begin position="1240"/>
        <end position="1273"/>
    </location>
</feature>
<reference evidence="3 4" key="1">
    <citation type="submission" date="2019-03" db="EMBL/GenBank/DDBJ databases">
        <title>Genomic Encyclopedia of Type Strains, Phase IV (KMG-IV): sequencing the most valuable type-strain genomes for metagenomic binning, comparative biology and taxonomic classification.</title>
        <authorList>
            <person name="Goeker M."/>
        </authorList>
    </citation>
    <scope>NUCLEOTIDE SEQUENCE [LARGE SCALE GENOMIC DNA]</scope>
    <source>
        <strain evidence="3 4">DSM 45775</strain>
    </source>
</reference>
<dbReference type="InterPro" id="IPR014862">
    <property type="entry name" value="TrwC"/>
</dbReference>
<dbReference type="OrthoDB" id="4524286at2"/>
<dbReference type="Gene3D" id="2.30.30.940">
    <property type="match status" value="1"/>
</dbReference>
<feature type="compositionally biased region" description="Basic and acidic residues" evidence="1">
    <location>
        <begin position="1242"/>
        <end position="1267"/>
    </location>
</feature>
<evidence type="ECO:0000313" key="4">
    <source>
        <dbReference type="Proteomes" id="UP000295705"/>
    </source>
</evidence>
<feature type="compositionally biased region" description="Basic and acidic residues" evidence="1">
    <location>
        <begin position="1306"/>
        <end position="1326"/>
    </location>
</feature>
<organism evidence="3 4">
    <name type="scientific">Actinomycetospora succinea</name>
    <dbReference type="NCBI Taxonomy" id="663603"/>
    <lineage>
        <taxon>Bacteria</taxon>
        <taxon>Bacillati</taxon>
        <taxon>Actinomycetota</taxon>
        <taxon>Actinomycetes</taxon>
        <taxon>Pseudonocardiales</taxon>
        <taxon>Pseudonocardiaceae</taxon>
        <taxon>Actinomycetospora</taxon>
    </lineage>
</organism>
<dbReference type="Pfam" id="PF13604">
    <property type="entry name" value="AAA_30"/>
    <property type="match status" value="1"/>
</dbReference>